<dbReference type="KEGG" id="cser:CCO03_01915"/>
<evidence type="ECO:0000313" key="3">
    <source>
        <dbReference type="Proteomes" id="UP000196138"/>
    </source>
</evidence>
<dbReference type="InterPro" id="IPR046730">
    <property type="entry name" value="DUF6622"/>
</dbReference>
<dbReference type="AlphaFoldDB" id="A0A1Y0EJ48"/>
<feature type="transmembrane region" description="Helical" evidence="1">
    <location>
        <begin position="36"/>
        <end position="54"/>
    </location>
</feature>
<dbReference type="EMBL" id="CP021455">
    <property type="protein sequence ID" value="ARU03606.1"/>
    <property type="molecule type" value="Genomic_DNA"/>
</dbReference>
<dbReference type="RefSeq" id="WP_087276531.1">
    <property type="nucleotide sequence ID" value="NZ_CP021455.1"/>
</dbReference>
<keyword evidence="1" id="KW-0812">Transmembrane</keyword>
<organism evidence="2 3">
    <name type="scientific">Comamonas serinivorans</name>
    <dbReference type="NCBI Taxonomy" id="1082851"/>
    <lineage>
        <taxon>Bacteria</taxon>
        <taxon>Pseudomonadati</taxon>
        <taxon>Pseudomonadota</taxon>
        <taxon>Betaproteobacteria</taxon>
        <taxon>Burkholderiales</taxon>
        <taxon>Comamonadaceae</taxon>
        <taxon>Comamonas</taxon>
    </lineage>
</organism>
<accession>A0A1Y0EJ48</accession>
<keyword evidence="1" id="KW-0472">Membrane</keyword>
<feature type="transmembrane region" description="Helical" evidence="1">
    <location>
        <begin position="138"/>
        <end position="159"/>
    </location>
</feature>
<sequence>MTPTTVLTHTPAWVFAVLAALLWLGARQAVPHRLRWRRVVALAAVFTALSALGVVRKLGAGVVGDWAALVWALGWLASSVWVARRALPAGVRFDPRARAFVMPGSPWPLVAMLGVFGLNFALAAGAAVHAGWLQSLPVALLLAASLGAFSGWWVGRAWALSRQMQQARHAVGRGQPAI</sequence>
<feature type="transmembrane region" description="Helical" evidence="1">
    <location>
        <begin position="107"/>
        <end position="132"/>
    </location>
</feature>
<feature type="transmembrane region" description="Helical" evidence="1">
    <location>
        <begin position="66"/>
        <end position="87"/>
    </location>
</feature>
<protein>
    <submittedName>
        <fullName evidence="2">Uncharacterized protein</fullName>
    </submittedName>
</protein>
<dbReference type="Proteomes" id="UP000196138">
    <property type="component" value="Chromosome"/>
</dbReference>
<proteinExistence type="predicted"/>
<evidence type="ECO:0000313" key="2">
    <source>
        <dbReference type="EMBL" id="ARU03606.1"/>
    </source>
</evidence>
<reference evidence="2 3" key="1">
    <citation type="submission" date="2017-05" db="EMBL/GenBank/DDBJ databases">
        <authorList>
            <person name="Song R."/>
            <person name="Chenine A.L."/>
            <person name="Ruprecht R.M."/>
        </authorList>
    </citation>
    <scope>NUCLEOTIDE SEQUENCE [LARGE SCALE GENOMIC DNA]</scope>
    <source>
        <strain evidence="2 3">DSM 26136</strain>
    </source>
</reference>
<name>A0A1Y0EJ48_9BURK</name>
<feature type="transmembrane region" description="Helical" evidence="1">
    <location>
        <begin position="6"/>
        <end position="24"/>
    </location>
</feature>
<gene>
    <name evidence="2" type="ORF">CCO03_01915</name>
</gene>
<dbReference type="Pfam" id="PF20327">
    <property type="entry name" value="DUF6622"/>
    <property type="match status" value="1"/>
</dbReference>
<keyword evidence="1" id="KW-1133">Transmembrane helix</keyword>
<keyword evidence="3" id="KW-1185">Reference proteome</keyword>
<evidence type="ECO:0000256" key="1">
    <source>
        <dbReference type="SAM" id="Phobius"/>
    </source>
</evidence>